<dbReference type="AlphaFoldDB" id="A0A7N2KR46"/>
<dbReference type="Proteomes" id="UP000594261">
    <property type="component" value="Chromosome 1"/>
</dbReference>
<dbReference type="EMBL" id="LRBV02000001">
    <property type="status" value="NOT_ANNOTATED_CDS"/>
    <property type="molecule type" value="Genomic_DNA"/>
</dbReference>
<reference evidence="1 2" key="1">
    <citation type="journal article" date="2016" name="G3 (Bethesda)">
        <title>First Draft Assembly and Annotation of the Genome of a California Endemic Oak Quercus lobata Nee (Fagaceae).</title>
        <authorList>
            <person name="Sork V.L."/>
            <person name="Fitz-Gibbon S.T."/>
            <person name="Puiu D."/>
            <person name="Crepeau M."/>
            <person name="Gugger P.F."/>
            <person name="Sherman R."/>
            <person name="Stevens K."/>
            <person name="Langley C.H."/>
            <person name="Pellegrini M."/>
            <person name="Salzberg S.L."/>
        </authorList>
    </citation>
    <scope>NUCLEOTIDE SEQUENCE [LARGE SCALE GENOMIC DNA]</scope>
    <source>
        <strain evidence="1 2">cv. SW786</strain>
    </source>
</reference>
<organism evidence="1 2">
    <name type="scientific">Quercus lobata</name>
    <name type="common">Valley oak</name>
    <dbReference type="NCBI Taxonomy" id="97700"/>
    <lineage>
        <taxon>Eukaryota</taxon>
        <taxon>Viridiplantae</taxon>
        <taxon>Streptophyta</taxon>
        <taxon>Embryophyta</taxon>
        <taxon>Tracheophyta</taxon>
        <taxon>Spermatophyta</taxon>
        <taxon>Magnoliopsida</taxon>
        <taxon>eudicotyledons</taxon>
        <taxon>Gunneridae</taxon>
        <taxon>Pentapetalae</taxon>
        <taxon>rosids</taxon>
        <taxon>fabids</taxon>
        <taxon>Fagales</taxon>
        <taxon>Fagaceae</taxon>
        <taxon>Quercus</taxon>
    </lineage>
</organism>
<protein>
    <submittedName>
        <fullName evidence="1">Uncharacterized protein</fullName>
    </submittedName>
</protein>
<reference evidence="1" key="2">
    <citation type="submission" date="2021-01" db="UniProtKB">
        <authorList>
            <consortium name="EnsemblPlants"/>
        </authorList>
    </citation>
    <scope>IDENTIFICATION</scope>
</reference>
<dbReference type="InParanoid" id="A0A7N2KR46"/>
<accession>A0A7N2KR46</accession>
<dbReference type="Gramene" id="QL01p055646:mrna">
    <property type="protein sequence ID" value="QL01p055646:mrna"/>
    <property type="gene ID" value="QL01p055646"/>
</dbReference>
<name>A0A7N2KR46_QUELO</name>
<evidence type="ECO:0000313" key="2">
    <source>
        <dbReference type="Proteomes" id="UP000594261"/>
    </source>
</evidence>
<sequence>MASSTSILPNTSIPLDDQCSNHQLNQKDQASSIVESSLVQPNTPSPLPASNWGSAWFMIAEPVHLPQQNLSTPPPNHESFHIPMAEPGVAQPQNHVQAQIQMLWFEGNYTSEFSHVAHQCCFDGNLIMSDIGLPEKRVYHAALNGNNSLPSVLHQKDD</sequence>
<evidence type="ECO:0000313" key="1">
    <source>
        <dbReference type="EnsemblPlants" id="QL01p055646:mrna"/>
    </source>
</evidence>
<keyword evidence="2" id="KW-1185">Reference proteome</keyword>
<proteinExistence type="predicted"/>
<dbReference type="EnsemblPlants" id="QL01p055646:mrna">
    <property type="protein sequence ID" value="QL01p055646:mrna"/>
    <property type="gene ID" value="QL01p055646"/>
</dbReference>